<accession>A0A8D8QR37</accession>
<reference evidence="7" key="1">
    <citation type="submission" date="2021-05" db="EMBL/GenBank/DDBJ databases">
        <authorList>
            <person name="Alioto T."/>
            <person name="Alioto T."/>
            <person name="Gomez Garrido J."/>
        </authorList>
    </citation>
    <scope>NUCLEOTIDE SEQUENCE</scope>
</reference>
<feature type="compositionally biased region" description="Acidic residues" evidence="5">
    <location>
        <begin position="629"/>
        <end position="666"/>
    </location>
</feature>
<dbReference type="EMBL" id="HBUF01094276">
    <property type="protein sequence ID" value="CAG6636466.1"/>
    <property type="molecule type" value="Transcribed_RNA"/>
</dbReference>
<dbReference type="PANTHER" id="PTHR44267">
    <property type="entry name" value="WD REPEAT-CONTAINING PROTEIN 43"/>
    <property type="match status" value="1"/>
</dbReference>
<feature type="domain" description="Small-subunit processome Utp12" evidence="6">
    <location>
        <begin position="439"/>
        <end position="539"/>
    </location>
</feature>
<dbReference type="InterPro" id="IPR007148">
    <property type="entry name" value="SSU_processome_Utp12"/>
</dbReference>
<dbReference type="InterPro" id="IPR052414">
    <property type="entry name" value="U3_snoRNA-assoc_WDR"/>
</dbReference>
<proteinExistence type="inferred from homology"/>
<comment type="similarity">
    <text evidence="3">Belongs to the UTP5 family.</text>
</comment>
<dbReference type="SMART" id="SM00320">
    <property type="entry name" value="WD40"/>
    <property type="match status" value="5"/>
</dbReference>
<dbReference type="Gene3D" id="2.130.10.10">
    <property type="entry name" value="YVTN repeat-like/Quinoprotein amine dehydrogenase"/>
    <property type="match status" value="2"/>
</dbReference>
<keyword evidence="4" id="KW-0853">WD repeat</keyword>
<feature type="repeat" description="WD" evidence="4">
    <location>
        <begin position="7"/>
        <end position="37"/>
    </location>
</feature>
<sequence length="666" mass="74051">MSENTSAFSPCGTFFSSIGKDGKIRIWDASSDTLLREYIPDKHLSAPITCLKWITSKTGKRKSQADTSMSQSLLVFGTTSGHLLVYNLSLSRLVSNFPTKTGSKIHCLAWCEVTAQDVYTFSDNKYVSVWNISSNEVKNLWRINKAKIKAIALSQDSTHLITASNAISVWNIENKSILKSFIGHINNITSVHCVGQSNDMYIISASQGDRMLSVWSMKAKDQTAIANFKTDEPVTSISLSNTNGQTSLVAVNNCGALHYFTHQLNGKCVKPIDAKTSLHIYKDKEQTQLVNIMSAHVCLDNQILVAYGSGYLLSFDKIDLRHTTGKGKDKLVKLVREDKINNLIKKNKETQESKSNFKTKAADTSDAVYSFGGAHLTNGDVKVPSSPMSNLKRKTDQSGLVMEDRLKNLILEKPDQAGLASLQSDGLTQLLIQGLNSKDKTILDTVLLNRKDSVIENTVRGLPPQYLTPLLQEVVKNVQKSFIRHSSLKWLRYTVLCHTAILQSHPDAIHLFLPLLTHIESRSGTILDLTRLNGRLSLLFEQITRASEQSTVGIMDQSKKGAPSSALLDYQDRDSDEDNSDNLMLGIENDGNSDDNDTDGGVWEEMSDNDDEDEDNDNEANGDNKEDQMSVDEDEVDSDDEDEEENGKEDEEEEEDDESDEDEDDE</sequence>
<dbReference type="PROSITE" id="PS50082">
    <property type="entry name" value="WD_REPEATS_2"/>
    <property type="match status" value="1"/>
</dbReference>
<evidence type="ECO:0000259" key="6">
    <source>
        <dbReference type="Pfam" id="PF04003"/>
    </source>
</evidence>
<dbReference type="PANTHER" id="PTHR44267:SF1">
    <property type="entry name" value="WD REPEAT-CONTAINING PROTEIN 43"/>
    <property type="match status" value="1"/>
</dbReference>
<keyword evidence="2" id="KW-0539">Nucleus</keyword>
<dbReference type="AlphaFoldDB" id="A0A8D8QR37"/>
<dbReference type="Pfam" id="PF00400">
    <property type="entry name" value="WD40"/>
    <property type="match status" value="1"/>
</dbReference>
<dbReference type="InterPro" id="IPR001680">
    <property type="entry name" value="WD40_rpt"/>
</dbReference>
<evidence type="ECO:0000256" key="5">
    <source>
        <dbReference type="SAM" id="MobiDB-lite"/>
    </source>
</evidence>
<dbReference type="InterPro" id="IPR036322">
    <property type="entry name" value="WD40_repeat_dom_sf"/>
</dbReference>
<dbReference type="SUPFAM" id="SSF50978">
    <property type="entry name" value="WD40 repeat-like"/>
    <property type="match status" value="1"/>
</dbReference>
<protein>
    <submittedName>
        <fullName evidence="7">WD repeat-containing protein 43</fullName>
    </submittedName>
</protein>
<dbReference type="GO" id="GO:0000462">
    <property type="term" value="P:maturation of SSU-rRNA from tricistronic rRNA transcript (SSU-rRNA, 5.8S rRNA, LSU-rRNA)"/>
    <property type="evidence" value="ECO:0007669"/>
    <property type="project" value="TreeGrafter"/>
</dbReference>
<feature type="compositionally biased region" description="Acidic residues" evidence="5">
    <location>
        <begin position="605"/>
        <end position="620"/>
    </location>
</feature>
<feature type="region of interest" description="Disordered" evidence="5">
    <location>
        <begin position="550"/>
        <end position="666"/>
    </location>
</feature>
<evidence type="ECO:0000256" key="3">
    <source>
        <dbReference type="ARBA" id="ARBA00038335"/>
    </source>
</evidence>
<evidence type="ECO:0000313" key="7">
    <source>
        <dbReference type="EMBL" id="CAG6636466.1"/>
    </source>
</evidence>
<name>A0A8D8QR37_9HEMI</name>
<comment type="subcellular location">
    <subcellularLocation>
        <location evidence="1">Nucleus</location>
    </subcellularLocation>
</comment>
<dbReference type="InterPro" id="IPR015943">
    <property type="entry name" value="WD40/YVTN_repeat-like_dom_sf"/>
</dbReference>
<evidence type="ECO:0000256" key="2">
    <source>
        <dbReference type="ARBA" id="ARBA00023242"/>
    </source>
</evidence>
<dbReference type="Pfam" id="PF04003">
    <property type="entry name" value="Utp12"/>
    <property type="match status" value="1"/>
</dbReference>
<evidence type="ECO:0000256" key="4">
    <source>
        <dbReference type="PROSITE-ProRule" id="PRU00221"/>
    </source>
</evidence>
<organism evidence="7">
    <name type="scientific">Cacopsylla melanoneura</name>
    <dbReference type="NCBI Taxonomy" id="428564"/>
    <lineage>
        <taxon>Eukaryota</taxon>
        <taxon>Metazoa</taxon>
        <taxon>Ecdysozoa</taxon>
        <taxon>Arthropoda</taxon>
        <taxon>Hexapoda</taxon>
        <taxon>Insecta</taxon>
        <taxon>Pterygota</taxon>
        <taxon>Neoptera</taxon>
        <taxon>Paraneoptera</taxon>
        <taxon>Hemiptera</taxon>
        <taxon>Sternorrhyncha</taxon>
        <taxon>Psylloidea</taxon>
        <taxon>Psyllidae</taxon>
        <taxon>Psyllinae</taxon>
        <taxon>Cacopsylla</taxon>
    </lineage>
</organism>
<dbReference type="GO" id="GO:0005730">
    <property type="term" value="C:nucleolus"/>
    <property type="evidence" value="ECO:0007669"/>
    <property type="project" value="TreeGrafter"/>
</dbReference>
<evidence type="ECO:0000256" key="1">
    <source>
        <dbReference type="ARBA" id="ARBA00004123"/>
    </source>
</evidence>